<proteinExistence type="predicted"/>
<reference evidence="4 5" key="1">
    <citation type="submission" date="2016-10" db="EMBL/GenBank/DDBJ databases">
        <authorList>
            <person name="de Groot N.N."/>
        </authorList>
    </citation>
    <scope>NUCLEOTIDE SEQUENCE [LARGE SCALE GENOMIC DNA]</scope>
    <source>
        <strain evidence="2 5">CBS 141442</strain>
        <strain evidence="3 4">PYCC 4715</strain>
    </source>
</reference>
<dbReference type="Proteomes" id="UP000182259">
    <property type="component" value="Chromosome VI"/>
</dbReference>
<dbReference type="AlphaFoldDB" id="A0A1L0BT79"/>
<organism evidence="2 5">
    <name type="scientific">Sungouiella intermedia</name>
    <dbReference type="NCBI Taxonomy" id="45354"/>
    <lineage>
        <taxon>Eukaryota</taxon>
        <taxon>Fungi</taxon>
        <taxon>Dikarya</taxon>
        <taxon>Ascomycota</taxon>
        <taxon>Saccharomycotina</taxon>
        <taxon>Pichiomycetes</taxon>
        <taxon>Metschnikowiaceae</taxon>
        <taxon>Sungouiella</taxon>
    </lineage>
</organism>
<dbReference type="Gene3D" id="2.30.110.10">
    <property type="entry name" value="Electron Transport, Fmn-binding Protein, Chain A"/>
    <property type="match status" value="1"/>
</dbReference>
<dbReference type="PANTHER" id="PTHR28040:SF1">
    <property type="entry name" value="PYRIDOXAMINE 5'-PHOSPHATE OXIDASE YLR456W HOMOLOG-RELATED"/>
    <property type="match status" value="1"/>
</dbReference>
<name>A0A1L0BT79_9ASCO</name>
<protein>
    <submittedName>
        <fullName evidence="3">CIC11C00000000237</fullName>
    </submittedName>
    <submittedName>
        <fullName evidence="2">CIC11C00000005525</fullName>
    </submittedName>
</protein>
<gene>
    <name evidence="3" type="ORF">SAMEA4029009_CIC11G00000000237</name>
    <name evidence="2" type="ORF">SAMEA4029010_CIC11G00000005525</name>
</gene>
<dbReference type="SUPFAM" id="SSF50475">
    <property type="entry name" value="FMN-binding split barrel"/>
    <property type="match status" value="1"/>
</dbReference>
<evidence type="ECO:0000259" key="1">
    <source>
        <dbReference type="Pfam" id="PF01243"/>
    </source>
</evidence>
<dbReference type="InterPro" id="IPR052841">
    <property type="entry name" value="PMP_oxidase-like"/>
</dbReference>
<sequence length="174" mass="19568">MAQNLPDSVVKLLKSKRFVHLATCLDNVPHVSLMNYTYFNKDGKHQIVISTPTCTTKYKNIVSNPHVSLLVHDWVASNPTSTEESGNRRNSLFELLTNINKSEISSVSVMLDGDAEVVHKDGDRYEFLKSLHLNNGFIDEVQAQNYITKDDNALVLITIKSCKVTDANDNVQLY</sequence>
<dbReference type="InterPro" id="IPR012349">
    <property type="entry name" value="Split_barrel_FMN-bd"/>
</dbReference>
<keyword evidence="5" id="KW-1185">Reference proteome</keyword>
<evidence type="ECO:0000313" key="2">
    <source>
        <dbReference type="EMBL" id="SGZ53450.1"/>
    </source>
</evidence>
<dbReference type="InterPro" id="IPR011576">
    <property type="entry name" value="Pyridox_Oxase_N"/>
</dbReference>
<dbReference type="EMBL" id="LT635769">
    <property type="protein sequence ID" value="SGZ58392.1"/>
    <property type="molecule type" value="Genomic_DNA"/>
</dbReference>
<dbReference type="Pfam" id="PF01243">
    <property type="entry name" value="PNPOx_N"/>
    <property type="match status" value="1"/>
</dbReference>
<evidence type="ECO:0000313" key="4">
    <source>
        <dbReference type="Proteomes" id="UP000182259"/>
    </source>
</evidence>
<dbReference type="GO" id="GO:0005634">
    <property type="term" value="C:nucleus"/>
    <property type="evidence" value="ECO:0007669"/>
    <property type="project" value="TreeGrafter"/>
</dbReference>
<accession>A0A1L0BT79</accession>
<dbReference type="OrthoDB" id="5300823at2759"/>
<dbReference type="GO" id="GO:0005737">
    <property type="term" value="C:cytoplasm"/>
    <property type="evidence" value="ECO:0007669"/>
    <property type="project" value="TreeGrafter"/>
</dbReference>
<evidence type="ECO:0000313" key="5">
    <source>
        <dbReference type="Proteomes" id="UP000182334"/>
    </source>
</evidence>
<dbReference type="Proteomes" id="UP000182334">
    <property type="component" value="Chromosome IV"/>
</dbReference>
<evidence type="ECO:0000313" key="3">
    <source>
        <dbReference type="EMBL" id="SGZ58392.1"/>
    </source>
</evidence>
<dbReference type="STRING" id="45354.A0A1L0BT79"/>
<feature type="domain" description="Pyridoxamine 5'-phosphate oxidase N-terminal" evidence="1">
    <location>
        <begin position="6"/>
        <end position="128"/>
    </location>
</feature>
<dbReference type="EMBL" id="LT635759">
    <property type="protein sequence ID" value="SGZ53450.1"/>
    <property type="molecule type" value="Genomic_DNA"/>
</dbReference>
<dbReference type="PANTHER" id="PTHR28040">
    <property type="entry name" value="PYRIDOXAMINE 5'-PHOSPHATE OXIDASE YLR456W HOMOLOG-RELATED"/>
    <property type="match status" value="1"/>
</dbReference>